<organism evidence="9 10">
    <name type="scientific">Ascobolus immersus RN42</name>
    <dbReference type="NCBI Taxonomy" id="1160509"/>
    <lineage>
        <taxon>Eukaryota</taxon>
        <taxon>Fungi</taxon>
        <taxon>Dikarya</taxon>
        <taxon>Ascomycota</taxon>
        <taxon>Pezizomycotina</taxon>
        <taxon>Pezizomycetes</taxon>
        <taxon>Pezizales</taxon>
        <taxon>Ascobolaceae</taxon>
        <taxon>Ascobolus</taxon>
    </lineage>
</organism>
<keyword evidence="4 7" id="KW-0472">Membrane</keyword>
<gene>
    <name evidence="9" type="ORF">BJ508DRAFT_309448</name>
</gene>
<dbReference type="Proteomes" id="UP000275078">
    <property type="component" value="Unassembled WGS sequence"/>
</dbReference>
<evidence type="ECO:0000256" key="1">
    <source>
        <dbReference type="ARBA" id="ARBA00004141"/>
    </source>
</evidence>
<dbReference type="Pfam" id="PF20684">
    <property type="entry name" value="Fung_rhodopsin"/>
    <property type="match status" value="1"/>
</dbReference>
<dbReference type="GO" id="GO:0016020">
    <property type="term" value="C:membrane"/>
    <property type="evidence" value="ECO:0007669"/>
    <property type="project" value="UniProtKB-SubCell"/>
</dbReference>
<sequence>MDATTQIALIVFAVSLQTIFVFLRFYALKIYTRRLRKGAGFLQPSRSWVTELIQDIFTTLVWVISVAFSVYQSLDIRKNEKTDWKHREEAETTEELIKTQIGFAQAAFFSNFLYIIALWCIKGCFLVYYTHVAKWSSRPLRIYIYIVDALVICGFLILSSLLLFWCKSPENLWLTESQQCYVLYQAHIPLALFVIHLVTDLLICSTAILILHSILTLVPRRERNAIAFMIFLASSTMSMAILRFTMSKKADHDYKVTPIPDSKFMYIEFVGDKDQHRLNIDVIASGFEVTMGVIVACLPSLKVLVRSWIGSGPGSEKAMTRGSGSGASGEPGSSPENTFGWREAEARKQWDAEMDFGPEVHVAAERFVKNQPSQDSLGFGDDGLGIPVARGPTRISWVRRSAIGRAL</sequence>
<accession>A0A3N4I1V0</accession>
<evidence type="ECO:0000259" key="8">
    <source>
        <dbReference type="Pfam" id="PF20684"/>
    </source>
</evidence>
<evidence type="ECO:0000256" key="2">
    <source>
        <dbReference type="ARBA" id="ARBA00022692"/>
    </source>
</evidence>
<feature type="transmembrane region" description="Helical" evidence="7">
    <location>
        <begin position="6"/>
        <end position="27"/>
    </location>
</feature>
<evidence type="ECO:0000313" key="10">
    <source>
        <dbReference type="Proteomes" id="UP000275078"/>
    </source>
</evidence>
<evidence type="ECO:0000256" key="6">
    <source>
        <dbReference type="SAM" id="MobiDB-lite"/>
    </source>
</evidence>
<comment type="subcellular location">
    <subcellularLocation>
        <location evidence="1">Membrane</location>
        <topology evidence="1">Multi-pass membrane protein</topology>
    </subcellularLocation>
</comment>
<dbReference type="OrthoDB" id="5417844at2759"/>
<dbReference type="EMBL" id="ML119714">
    <property type="protein sequence ID" value="RPA78201.1"/>
    <property type="molecule type" value="Genomic_DNA"/>
</dbReference>
<dbReference type="InterPro" id="IPR049326">
    <property type="entry name" value="Rhodopsin_dom_fungi"/>
</dbReference>
<evidence type="ECO:0000256" key="4">
    <source>
        <dbReference type="ARBA" id="ARBA00023136"/>
    </source>
</evidence>
<feature type="transmembrane region" description="Helical" evidence="7">
    <location>
        <begin position="142"/>
        <end position="165"/>
    </location>
</feature>
<dbReference type="InterPro" id="IPR052337">
    <property type="entry name" value="SAT4-like"/>
</dbReference>
<feature type="domain" description="Rhodopsin" evidence="8">
    <location>
        <begin position="53"/>
        <end position="306"/>
    </location>
</feature>
<evidence type="ECO:0000313" key="9">
    <source>
        <dbReference type="EMBL" id="RPA78201.1"/>
    </source>
</evidence>
<keyword evidence="3 7" id="KW-1133">Transmembrane helix</keyword>
<feature type="transmembrane region" description="Helical" evidence="7">
    <location>
        <begin position="225"/>
        <end position="246"/>
    </location>
</feature>
<dbReference type="PANTHER" id="PTHR33048">
    <property type="entry name" value="PTH11-LIKE INTEGRAL MEMBRANE PROTEIN (AFU_ORTHOLOGUE AFUA_5G11245)"/>
    <property type="match status" value="1"/>
</dbReference>
<reference evidence="9 10" key="1">
    <citation type="journal article" date="2018" name="Nat. Ecol. Evol.">
        <title>Pezizomycetes genomes reveal the molecular basis of ectomycorrhizal truffle lifestyle.</title>
        <authorList>
            <person name="Murat C."/>
            <person name="Payen T."/>
            <person name="Noel B."/>
            <person name="Kuo A."/>
            <person name="Morin E."/>
            <person name="Chen J."/>
            <person name="Kohler A."/>
            <person name="Krizsan K."/>
            <person name="Balestrini R."/>
            <person name="Da Silva C."/>
            <person name="Montanini B."/>
            <person name="Hainaut M."/>
            <person name="Levati E."/>
            <person name="Barry K.W."/>
            <person name="Belfiori B."/>
            <person name="Cichocki N."/>
            <person name="Clum A."/>
            <person name="Dockter R.B."/>
            <person name="Fauchery L."/>
            <person name="Guy J."/>
            <person name="Iotti M."/>
            <person name="Le Tacon F."/>
            <person name="Lindquist E.A."/>
            <person name="Lipzen A."/>
            <person name="Malagnac F."/>
            <person name="Mello A."/>
            <person name="Molinier V."/>
            <person name="Miyauchi S."/>
            <person name="Poulain J."/>
            <person name="Riccioni C."/>
            <person name="Rubini A."/>
            <person name="Sitrit Y."/>
            <person name="Splivallo R."/>
            <person name="Traeger S."/>
            <person name="Wang M."/>
            <person name="Zifcakova L."/>
            <person name="Wipf D."/>
            <person name="Zambonelli A."/>
            <person name="Paolocci F."/>
            <person name="Nowrousian M."/>
            <person name="Ottonello S."/>
            <person name="Baldrian P."/>
            <person name="Spatafora J.W."/>
            <person name="Henrissat B."/>
            <person name="Nagy L.G."/>
            <person name="Aury J.M."/>
            <person name="Wincker P."/>
            <person name="Grigoriev I.V."/>
            <person name="Bonfante P."/>
            <person name="Martin F.M."/>
        </authorList>
    </citation>
    <scope>NUCLEOTIDE SEQUENCE [LARGE SCALE GENOMIC DNA]</scope>
    <source>
        <strain evidence="9 10">RN42</strain>
    </source>
</reference>
<keyword evidence="10" id="KW-1185">Reference proteome</keyword>
<feature type="transmembrane region" description="Helical" evidence="7">
    <location>
        <begin position="112"/>
        <end position="130"/>
    </location>
</feature>
<evidence type="ECO:0000256" key="3">
    <source>
        <dbReference type="ARBA" id="ARBA00022989"/>
    </source>
</evidence>
<name>A0A3N4I1V0_ASCIM</name>
<evidence type="ECO:0000256" key="5">
    <source>
        <dbReference type="ARBA" id="ARBA00038359"/>
    </source>
</evidence>
<feature type="region of interest" description="Disordered" evidence="6">
    <location>
        <begin position="313"/>
        <end position="338"/>
    </location>
</feature>
<proteinExistence type="inferred from homology"/>
<dbReference type="PANTHER" id="PTHR33048:SF92">
    <property type="entry name" value="INTEGRAL MEMBRANE PROTEIN"/>
    <property type="match status" value="1"/>
</dbReference>
<dbReference type="AlphaFoldDB" id="A0A3N4I1V0"/>
<protein>
    <recommendedName>
        <fullName evidence="8">Rhodopsin domain-containing protein</fullName>
    </recommendedName>
</protein>
<evidence type="ECO:0000256" key="7">
    <source>
        <dbReference type="SAM" id="Phobius"/>
    </source>
</evidence>
<comment type="similarity">
    <text evidence="5">Belongs to the SAT4 family.</text>
</comment>
<feature type="transmembrane region" description="Helical" evidence="7">
    <location>
        <begin position="193"/>
        <end position="218"/>
    </location>
</feature>
<keyword evidence="2 7" id="KW-0812">Transmembrane</keyword>